<gene>
    <name evidence="1" type="ORF">HH304_03705</name>
</gene>
<organism evidence="1 2">
    <name type="scientific">Marinigracilibium pacificum</name>
    <dbReference type="NCBI Taxonomy" id="2729599"/>
    <lineage>
        <taxon>Bacteria</taxon>
        <taxon>Pseudomonadati</taxon>
        <taxon>Bacteroidota</taxon>
        <taxon>Cytophagia</taxon>
        <taxon>Cytophagales</taxon>
        <taxon>Flammeovirgaceae</taxon>
        <taxon>Marinigracilibium</taxon>
    </lineage>
</organism>
<evidence type="ECO:0000313" key="2">
    <source>
        <dbReference type="Proteomes" id="UP000559010"/>
    </source>
</evidence>
<reference evidence="1 2" key="1">
    <citation type="submission" date="2020-04" db="EMBL/GenBank/DDBJ databases">
        <title>Flammeovirgaceae bacterium KN852 isolated from deep sea.</title>
        <authorList>
            <person name="Zhang D.-C."/>
        </authorList>
    </citation>
    <scope>NUCLEOTIDE SEQUENCE [LARGE SCALE GENOMIC DNA]</scope>
    <source>
        <strain evidence="1 2">KN852</strain>
    </source>
</reference>
<sequence length="300" mass="34463">MNSFLHRSIISVLIVIITIPDIFAHPAGSMVIFKNTLLWSYVYPIESSNHKGCIMMWDETTPNEPIPWLISDSSGSDFFLDVYNGHLYIIESRTKGNSFEYRLFQTNELNKKPIVISDWFESNLHPGNYGFIMTGENKFLFASYPYLYLKRPDNISEKIQFPETKIKKIKRTSSGDFLIITEQSTIICDSSLNIIHKWKSLIDKSANSPPLGINTIFDYDGNQKNIYLADWGKRTLRKVDKQGSSTDLFSFSPPYTPHLVIKNDNNIFVLASTIGDNQIIPMLIKYSPEKTVIIWNPIEK</sequence>
<dbReference type="AlphaFoldDB" id="A0A848IW68"/>
<protein>
    <submittedName>
        <fullName evidence="1">Uncharacterized protein</fullName>
    </submittedName>
</protein>
<dbReference type="RefSeq" id="WP_169678113.1">
    <property type="nucleotide sequence ID" value="NZ_JABBNU010000002.1"/>
</dbReference>
<name>A0A848IW68_9BACT</name>
<evidence type="ECO:0000313" key="1">
    <source>
        <dbReference type="EMBL" id="NMM47491.1"/>
    </source>
</evidence>
<keyword evidence="2" id="KW-1185">Reference proteome</keyword>
<dbReference type="EMBL" id="JABBNU010000002">
    <property type="protein sequence ID" value="NMM47491.1"/>
    <property type="molecule type" value="Genomic_DNA"/>
</dbReference>
<dbReference type="Proteomes" id="UP000559010">
    <property type="component" value="Unassembled WGS sequence"/>
</dbReference>
<accession>A0A848IW68</accession>
<comment type="caution">
    <text evidence="1">The sequence shown here is derived from an EMBL/GenBank/DDBJ whole genome shotgun (WGS) entry which is preliminary data.</text>
</comment>
<proteinExistence type="predicted"/>
<dbReference type="SUPFAM" id="SSF63829">
    <property type="entry name" value="Calcium-dependent phosphotriesterase"/>
    <property type="match status" value="1"/>
</dbReference>